<feature type="domain" description="Helicase ATP-binding" evidence="12">
    <location>
        <begin position="35"/>
        <end position="334"/>
    </location>
</feature>
<dbReference type="InterPro" id="IPR006555">
    <property type="entry name" value="ATP-dep_Helicase_C"/>
</dbReference>
<dbReference type="PANTHER" id="PTHR11472:SF34">
    <property type="entry name" value="REGULATOR OF TELOMERE ELONGATION HELICASE 1"/>
    <property type="match status" value="1"/>
</dbReference>
<dbReference type="InterPro" id="IPR014001">
    <property type="entry name" value="Helicase_ATP-bd"/>
</dbReference>
<evidence type="ECO:0000256" key="9">
    <source>
        <dbReference type="ARBA" id="ARBA00073590"/>
    </source>
</evidence>
<dbReference type="GO" id="GO:0016818">
    <property type="term" value="F:hydrolase activity, acting on acid anhydrides, in phosphorus-containing anhydrides"/>
    <property type="evidence" value="ECO:0007669"/>
    <property type="project" value="InterPro"/>
</dbReference>
<dbReference type="EMBL" id="ANHZ02000008">
    <property type="protein sequence ID" value="EME36843.1"/>
    <property type="molecule type" value="Genomic_DNA"/>
</dbReference>
<feature type="compositionally biased region" description="Basic and acidic residues" evidence="11">
    <location>
        <begin position="357"/>
        <end position="370"/>
    </location>
</feature>
<evidence type="ECO:0000256" key="10">
    <source>
        <dbReference type="ARBA" id="ARBA00079061"/>
    </source>
</evidence>
<dbReference type="Pfam" id="PF00270">
    <property type="entry name" value="DEAD"/>
    <property type="match status" value="1"/>
</dbReference>
<dbReference type="STRING" id="71999.KPaMU14_07985"/>
<evidence type="ECO:0000259" key="12">
    <source>
        <dbReference type="PROSITE" id="PS51193"/>
    </source>
</evidence>
<feature type="region of interest" description="Disordered" evidence="11">
    <location>
        <begin position="1"/>
        <end position="21"/>
    </location>
</feature>
<dbReference type="AlphaFoldDB" id="M2XVL5"/>
<dbReference type="GO" id="GO:0005524">
    <property type="term" value="F:ATP binding"/>
    <property type="evidence" value="ECO:0007669"/>
    <property type="project" value="UniProtKB-KW"/>
</dbReference>
<dbReference type="EC" id="5.6.2.3" evidence="7"/>
<evidence type="ECO:0000256" key="7">
    <source>
        <dbReference type="ARBA" id="ARBA00044969"/>
    </source>
</evidence>
<keyword evidence="2" id="KW-0547">Nucleotide-binding</keyword>
<dbReference type="SUPFAM" id="SSF52540">
    <property type="entry name" value="P-loop containing nucleoside triphosphate hydrolases"/>
    <property type="match status" value="1"/>
</dbReference>
<evidence type="ECO:0000256" key="2">
    <source>
        <dbReference type="ARBA" id="ARBA00022741"/>
    </source>
</evidence>
<dbReference type="SMART" id="SM00491">
    <property type="entry name" value="HELICc2"/>
    <property type="match status" value="1"/>
</dbReference>
<dbReference type="Pfam" id="PF13307">
    <property type="entry name" value="Helicase_C_2"/>
    <property type="match status" value="1"/>
</dbReference>
<organism evidence="13 14">
    <name type="scientific">Kocuria palustris PEL</name>
    <dbReference type="NCBI Taxonomy" id="1236550"/>
    <lineage>
        <taxon>Bacteria</taxon>
        <taxon>Bacillati</taxon>
        <taxon>Actinomycetota</taxon>
        <taxon>Actinomycetes</taxon>
        <taxon>Micrococcales</taxon>
        <taxon>Micrococcaceae</taxon>
        <taxon>Kocuria</taxon>
    </lineage>
</organism>
<accession>M2XVL5</accession>
<evidence type="ECO:0000256" key="8">
    <source>
        <dbReference type="ARBA" id="ARBA00048954"/>
    </source>
</evidence>
<dbReference type="InterPro" id="IPR027417">
    <property type="entry name" value="P-loop_NTPase"/>
</dbReference>
<comment type="catalytic activity">
    <reaction evidence="8">
        <text>ATP + H2O = ADP + phosphate + H(+)</text>
        <dbReference type="Rhea" id="RHEA:13065"/>
        <dbReference type="ChEBI" id="CHEBI:15377"/>
        <dbReference type="ChEBI" id="CHEBI:15378"/>
        <dbReference type="ChEBI" id="CHEBI:30616"/>
        <dbReference type="ChEBI" id="CHEBI:43474"/>
        <dbReference type="ChEBI" id="CHEBI:456216"/>
        <dbReference type="EC" id="5.6.2.3"/>
    </reaction>
</comment>
<comment type="similarity">
    <text evidence="6">Belongs to the helicase family. DinG subfamily.</text>
</comment>
<dbReference type="GO" id="GO:0006139">
    <property type="term" value="P:nucleobase-containing compound metabolic process"/>
    <property type="evidence" value="ECO:0007669"/>
    <property type="project" value="InterPro"/>
</dbReference>
<keyword evidence="4 13" id="KW-0347">Helicase</keyword>
<evidence type="ECO:0000256" key="5">
    <source>
        <dbReference type="ARBA" id="ARBA00022840"/>
    </source>
</evidence>
<proteinExistence type="inferred from homology"/>
<dbReference type="InterPro" id="IPR011545">
    <property type="entry name" value="DEAD/DEAH_box_helicase_dom"/>
</dbReference>
<evidence type="ECO:0000313" key="14">
    <source>
        <dbReference type="Proteomes" id="UP000009877"/>
    </source>
</evidence>
<keyword evidence="3" id="KW-0378">Hydrolase</keyword>
<name>M2XVL5_9MICC</name>
<dbReference type="Proteomes" id="UP000009877">
    <property type="component" value="Unassembled WGS sequence"/>
</dbReference>
<dbReference type="SMART" id="SM00487">
    <property type="entry name" value="DEXDc"/>
    <property type="match status" value="1"/>
</dbReference>
<comment type="cofactor">
    <cofactor evidence="1">
        <name>[4Fe-4S] cluster</name>
        <dbReference type="ChEBI" id="CHEBI:49883"/>
    </cofactor>
</comment>
<evidence type="ECO:0000256" key="6">
    <source>
        <dbReference type="ARBA" id="ARBA00038058"/>
    </source>
</evidence>
<keyword evidence="5" id="KW-0067">ATP-binding</keyword>
<dbReference type="RefSeq" id="WP_006214510.1">
    <property type="nucleotide sequence ID" value="NZ_ANHZ02000008.1"/>
</dbReference>
<evidence type="ECO:0000256" key="1">
    <source>
        <dbReference type="ARBA" id="ARBA00001966"/>
    </source>
</evidence>
<sequence>MEGASTGFRDASGRPVVDVRPESLPGGADALHLLDTAVEALGGQRRDGQRLMAGKVAEALELNRHLLVQAGTGTGKSLAYLTPLVQHARTAERPVVVATATLALQSQVVGRDVPRLLDVLSEELPEDLEVALLKGRSNYACLHKIEGGYPEDEGGALFAMPDDGPHPPAASSSRAGRLGLEVKRLREWAEVTDTGDRDDVTPGVTDAAWRQVSVSARECLGRSCPLVESCFAELAKARAAEADIIITNHALLAINAFESIQVLPEHDVVVVDEAHELRDRVTGAVSGAMSAATVRSVAASVRKHTTAKHEELASGADDLDKALEGVPAELLARGLTEPMSAAVARIREAARTALSETKPESKDGGRDTDGGRQMTRSRLSETLELAERLLGAHEAREVMWLSRQGGWEPGRGYVPADDSDPATLSIAPLNVGGRLREGLFEGRTVVLTSATLTVGESFDAVAGDLGLKGSGAPKWDGIDVGSPFDYPRQGILYMAKHLDKPGRQLSDGMLQEIQDLLEASGGGALGLFSSRRAAEEAAEVMRERTGLSILCQGESTLSALVSQFAEEPDTSLFGTMGLWQGVDVPGDSCRLVLIDRIPFPRPDDPLSTARTRAVADSGGNGFMAISATHAAVRLAQGAGRLIRSTSDRGVVAVLDSRIATARYGGFLRASLPPLWTTTDRKTVHSALQRLHGQD</sequence>
<evidence type="ECO:0000313" key="13">
    <source>
        <dbReference type="EMBL" id="EME36843.1"/>
    </source>
</evidence>
<evidence type="ECO:0000256" key="4">
    <source>
        <dbReference type="ARBA" id="ARBA00022806"/>
    </source>
</evidence>
<evidence type="ECO:0000256" key="3">
    <source>
        <dbReference type="ARBA" id="ARBA00022801"/>
    </source>
</evidence>
<gene>
    <name evidence="13" type="ORF">C884_02450</name>
</gene>
<dbReference type="PROSITE" id="PS51193">
    <property type="entry name" value="HELICASE_ATP_BIND_2"/>
    <property type="match status" value="1"/>
</dbReference>
<keyword evidence="14" id="KW-1185">Reference proteome</keyword>
<dbReference type="PANTHER" id="PTHR11472">
    <property type="entry name" value="DNA REPAIR DEAD HELICASE RAD3/XP-D SUBFAMILY MEMBER"/>
    <property type="match status" value="1"/>
</dbReference>
<protein>
    <recommendedName>
        <fullName evidence="9">ATP-dependent helicase DinG</fullName>
        <ecNumber evidence="7">5.6.2.3</ecNumber>
    </recommendedName>
    <alternativeName>
        <fullName evidence="10">DNA 5'-3' helicase DinG</fullName>
    </alternativeName>
</protein>
<feature type="region of interest" description="Disordered" evidence="11">
    <location>
        <begin position="351"/>
        <end position="376"/>
    </location>
</feature>
<evidence type="ECO:0000256" key="11">
    <source>
        <dbReference type="SAM" id="MobiDB-lite"/>
    </source>
</evidence>
<dbReference type="Gene3D" id="3.40.50.300">
    <property type="entry name" value="P-loop containing nucleotide triphosphate hydrolases"/>
    <property type="match status" value="2"/>
</dbReference>
<dbReference type="FunFam" id="3.40.50.300:FF:000437">
    <property type="entry name" value="ATP-dependent DNA helicase DinG"/>
    <property type="match status" value="1"/>
</dbReference>
<reference evidence="13 14" key="1">
    <citation type="journal article" date="2014" name="Genome Announc.">
        <title>Draft Genome Sequence of Kocuria palustris PEL.</title>
        <authorList>
            <person name="Sharma G."/>
            <person name="Khatri I."/>
            <person name="Subramanian S."/>
        </authorList>
    </citation>
    <scope>NUCLEOTIDE SEQUENCE [LARGE SCALE GENOMIC DNA]</scope>
    <source>
        <strain evidence="13 14">PEL</strain>
    </source>
</reference>
<dbReference type="GO" id="GO:0003676">
    <property type="term" value="F:nucleic acid binding"/>
    <property type="evidence" value="ECO:0007669"/>
    <property type="project" value="InterPro"/>
</dbReference>
<dbReference type="InterPro" id="IPR045028">
    <property type="entry name" value="DinG/Rad3-like"/>
</dbReference>
<comment type="caution">
    <text evidence="13">The sequence shown here is derived from an EMBL/GenBank/DDBJ whole genome shotgun (WGS) entry which is preliminary data.</text>
</comment>
<dbReference type="GO" id="GO:0043139">
    <property type="term" value="F:5'-3' DNA helicase activity"/>
    <property type="evidence" value="ECO:0007669"/>
    <property type="project" value="UniProtKB-EC"/>
</dbReference>
<dbReference type="InterPro" id="IPR014013">
    <property type="entry name" value="Helic_SF1/SF2_ATP-bd_DinG/Rad3"/>
</dbReference>